<accession>A0A1Y1I2E3</accession>
<evidence type="ECO:0000313" key="4">
    <source>
        <dbReference type="Proteomes" id="UP000054558"/>
    </source>
</evidence>
<dbReference type="STRING" id="105231.A0A1Y1I2E3"/>
<protein>
    <recommendedName>
        <fullName evidence="2">PITH domain-containing protein</fullName>
    </recommendedName>
</protein>
<evidence type="ECO:0000313" key="3">
    <source>
        <dbReference type="EMBL" id="GAQ84132.1"/>
    </source>
</evidence>
<dbReference type="PROSITE" id="PS51532">
    <property type="entry name" value="PITH"/>
    <property type="match status" value="1"/>
</dbReference>
<sequence length="175" mass="19320">MATSAAKGQTDLLDQIDWPSVECLNESSDHPVANALKQGYRDDDGLILESDADEQILLTVPFQQVVKLHSLGLKAPSDSGPKKVKLFTNRTSLGFSEATDGLVPQQEIIFTPEQLDGTPIPLKYVKFQGVRSLTIFVESNQEDEDTTKIQKILLLGSTVETTDMKALKKVDEHQH</sequence>
<keyword evidence="4" id="KW-1185">Reference proteome</keyword>
<proteinExistence type="inferred from homology"/>
<dbReference type="OrthoDB" id="2635at2759"/>
<dbReference type="GO" id="GO:0005737">
    <property type="term" value="C:cytoplasm"/>
    <property type="evidence" value="ECO:0007669"/>
    <property type="project" value="UniProtKB-ARBA"/>
</dbReference>
<dbReference type="PANTHER" id="PTHR12175:SF5">
    <property type="entry name" value="OS03G0795500 PROTEIN"/>
    <property type="match status" value="1"/>
</dbReference>
<evidence type="ECO:0000256" key="1">
    <source>
        <dbReference type="ARBA" id="ARBA00025788"/>
    </source>
</evidence>
<dbReference type="Pfam" id="PF06201">
    <property type="entry name" value="PITH"/>
    <property type="match status" value="1"/>
</dbReference>
<dbReference type="OMA" id="PLAGTNM"/>
<gene>
    <name evidence="3" type="ORF">KFL_001770170</name>
</gene>
<dbReference type="Gene3D" id="2.60.120.470">
    <property type="entry name" value="PITH domain"/>
    <property type="match status" value="1"/>
</dbReference>
<dbReference type="InterPro" id="IPR010400">
    <property type="entry name" value="PITH_dom"/>
</dbReference>
<dbReference type="InterPro" id="IPR008979">
    <property type="entry name" value="Galactose-bd-like_sf"/>
</dbReference>
<reference evidence="3 4" key="1">
    <citation type="journal article" date="2014" name="Nat. Commun.">
        <title>Klebsormidium flaccidum genome reveals primary factors for plant terrestrial adaptation.</title>
        <authorList>
            <person name="Hori K."/>
            <person name="Maruyama F."/>
            <person name="Fujisawa T."/>
            <person name="Togashi T."/>
            <person name="Yamamoto N."/>
            <person name="Seo M."/>
            <person name="Sato S."/>
            <person name="Yamada T."/>
            <person name="Mori H."/>
            <person name="Tajima N."/>
            <person name="Moriyama T."/>
            <person name="Ikeuchi M."/>
            <person name="Watanabe M."/>
            <person name="Wada H."/>
            <person name="Kobayashi K."/>
            <person name="Saito M."/>
            <person name="Masuda T."/>
            <person name="Sasaki-Sekimoto Y."/>
            <person name="Mashiguchi K."/>
            <person name="Awai K."/>
            <person name="Shimojima M."/>
            <person name="Masuda S."/>
            <person name="Iwai M."/>
            <person name="Nobusawa T."/>
            <person name="Narise T."/>
            <person name="Kondo S."/>
            <person name="Saito H."/>
            <person name="Sato R."/>
            <person name="Murakawa M."/>
            <person name="Ihara Y."/>
            <person name="Oshima-Yamada Y."/>
            <person name="Ohtaka K."/>
            <person name="Satoh M."/>
            <person name="Sonobe K."/>
            <person name="Ishii M."/>
            <person name="Ohtani R."/>
            <person name="Kanamori-Sato M."/>
            <person name="Honoki R."/>
            <person name="Miyazaki D."/>
            <person name="Mochizuki H."/>
            <person name="Umetsu J."/>
            <person name="Higashi K."/>
            <person name="Shibata D."/>
            <person name="Kamiya Y."/>
            <person name="Sato N."/>
            <person name="Nakamura Y."/>
            <person name="Tabata S."/>
            <person name="Ida S."/>
            <person name="Kurokawa K."/>
            <person name="Ohta H."/>
        </authorList>
    </citation>
    <scope>NUCLEOTIDE SEQUENCE [LARGE SCALE GENOMIC DNA]</scope>
    <source>
        <strain evidence="3 4">NIES-2285</strain>
    </source>
</reference>
<feature type="domain" description="PITH" evidence="2">
    <location>
        <begin position="1"/>
        <end position="174"/>
    </location>
</feature>
<dbReference type="SUPFAM" id="SSF49785">
    <property type="entry name" value="Galactose-binding domain-like"/>
    <property type="match status" value="1"/>
</dbReference>
<name>A0A1Y1I2E3_KLENI</name>
<organism evidence="3 4">
    <name type="scientific">Klebsormidium nitens</name>
    <name type="common">Green alga</name>
    <name type="synonym">Ulothrix nitens</name>
    <dbReference type="NCBI Taxonomy" id="105231"/>
    <lineage>
        <taxon>Eukaryota</taxon>
        <taxon>Viridiplantae</taxon>
        <taxon>Streptophyta</taxon>
        <taxon>Klebsormidiophyceae</taxon>
        <taxon>Klebsormidiales</taxon>
        <taxon>Klebsormidiaceae</taxon>
        <taxon>Klebsormidium</taxon>
    </lineage>
</organism>
<dbReference type="PANTHER" id="PTHR12175">
    <property type="entry name" value="AD039 HT014 THIOREDOXIN FAMILY TRP26"/>
    <property type="match status" value="1"/>
</dbReference>
<dbReference type="EMBL" id="DF237126">
    <property type="protein sequence ID" value="GAQ84132.1"/>
    <property type="molecule type" value="Genomic_DNA"/>
</dbReference>
<dbReference type="AlphaFoldDB" id="A0A1Y1I2E3"/>
<dbReference type="InterPro" id="IPR045099">
    <property type="entry name" value="PITH1-like"/>
</dbReference>
<comment type="similarity">
    <text evidence="1">Belongs to the PITHD1 family.</text>
</comment>
<dbReference type="Proteomes" id="UP000054558">
    <property type="component" value="Unassembled WGS sequence"/>
</dbReference>
<evidence type="ECO:0000259" key="2">
    <source>
        <dbReference type="PROSITE" id="PS51532"/>
    </source>
</evidence>
<dbReference type="InterPro" id="IPR037047">
    <property type="entry name" value="PITH_dom_sf"/>
</dbReference>